<sequence>MPKPKPDPDFLRACGQRLDAARAATGLNDKDFCDAIGVTQSRYANWKAGSHAVPPDIAARMKQRFGITTDWIYTGDPSGLPMSLAGKVHRAAS</sequence>
<organism evidence="2 3">
    <name type="scientific">Roseospira visakhapatnamensis</name>
    <dbReference type="NCBI Taxonomy" id="390880"/>
    <lineage>
        <taxon>Bacteria</taxon>
        <taxon>Pseudomonadati</taxon>
        <taxon>Pseudomonadota</taxon>
        <taxon>Alphaproteobacteria</taxon>
        <taxon>Rhodospirillales</taxon>
        <taxon>Rhodospirillaceae</taxon>
        <taxon>Roseospira</taxon>
    </lineage>
</organism>
<gene>
    <name evidence="2" type="ORF">GGD89_003842</name>
</gene>
<evidence type="ECO:0000313" key="2">
    <source>
        <dbReference type="EMBL" id="MBB4268186.1"/>
    </source>
</evidence>
<protein>
    <submittedName>
        <fullName evidence="2">Transcriptional regulator with XRE-family HTH domain</fullName>
    </submittedName>
</protein>
<dbReference type="CDD" id="cd00093">
    <property type="entry name" value="HTH_XRE"/>
    <property type="match status" value="1"/>
</dbReference>
<dbReference type="GO" id="GO:0003677">
    <property type="term" value="F:DNA binding"/>
    <property type="evidence" value="ECO:0007669"/>
    <property type="project" value="InterPro"/>
</dbReference>
<dbReference type="RefSeq" id="WP_184048901.1">
    <property type="nucleotide sequence ID" value="NZ_JACIGK010000058.1"/>
</dbReference>
<dbReference type="AlphaFoldDB" id="A0A7W6RHP2"/>
<dbReference type="InterPro" id="IPR010982">
    <property type="entry name" value="Lambda_DNA-bd_dom_sf"/>
</dbReference>
<comment type="caution">
    <text evidence="2">The sequence shown here is derived from an EMBL/GenBank/DDBJ whole genome shotgun (WGS) entry which is preliminary data.</text>
</comment>
<dbReference type="Gene3D" id="1.10.260.40">
    <property type="entry name" value="lambda repressor-like DNA-binding domains"/>
    <property type="match status" value="1"/>
</dbReference>
<evidence type="ECO:0000313" key="3">
    <source>
        <dbReference type="Proteomes" id="UP000554286"/>
    </source>
</evidence>
<dbReference type="SUPFAM" id="SSF47413">
    <property type="entry name" value="lambda repressor-like DNA-binding domains"/>
    <property type="match status" value="1"/>
</dbReference>
<evidence type="ECO:0000259" key="1">
    <source>
        <dbReference type="PROSITE" id="PS50943"/>
    </source>
</evidence>
<dbReference type="Pfam" id="PF01381">
    <property type="entry name" value="HTH_3"/>
    <property type="match status" value="1"/>
</dbReference>
<dbReference type="PROSITE" id="PS50943">
    <property type="entry name" value="HTH_CROC1"/>
    <property type="match status" value="1"/>
</dbReference>
<dbReference type="InterPro" id="IPR001387">
    <property type="entry name" value="Cro/C1-type_HTH"/>
</dbReference>
<keyword evidence="3" id="KW-1185">Reference proteome</keyword>
<dbReference type="Proteomes" id="UP000554286">
    <property type="component" value="Unassembled WGS sequence"/>
</dbReference>
<proteinExistence type="predicted"/>
<name>A0A7W6RHP2_9PROT</name>
<feature type="domain" description="HTH cro/C1-type" evidence="1">
    <location>
        <begin position="18"/>
        <end position="72"/>
    </location>
</feature>
<dbReference type="EMBL" id="JACIGK010000058">
    <property type="protein sequence ID" value="MBB4268186.1"/>
    <property type="molecule type" value="Genomic_DNA"/>
</dbReference>
<reference evidence="2 3" key="1">
    <citation type="submission" date="2020-08" db="EMBL/GenBank/DDBJ databases">
        <title>Genome sequencing of Purple Non-Sulfur Bacteria from various extreme environments.</title>
        <authorList>
            <person name="Mayer M."/>
        </authorList>
    </citation>
    <scope>NUCLEOTIDE SEQUENCE [LARGE SCALE GENOMIC DNA]</scope>
    <source>
        <strain evidence="2 3">JA131</strain>
    </source>
</reference>
<accession>A0A7W6RHP2</accession>